<dbReference type="InterPro" id="IPR001969">
    <property type="entry name" value="Aspartic_peptidase_AS"/>
</dbReference>
<reference evidence="12 13" key="1">
    <citation type="submission" date="2014-11" db="EMBL/GenBank/DDBJ databases">
        <authorList>
            <person name="Zhu J."/>
            <person name="Qi W."/>
            <person name="Song R."/>
        </authorList>
    </citation>
    <scope>NUCLEOTIDE SEQUENCE [LARGE SCALE GENOMIC DNA]</scope>
</reference>
<dbReference type="OrthoDB" id="771136at2759"/>
<dbReference type="PANTHER" id="PTHR47966:SF51">
    <property type="entry name" value="BETA-SITE APP-CLEAVING ENZYME, ISOFORM A-RELATED"/>
    <property type="match status" value="1"/>
</dbReference>
<keyword evidence="3 9" id="KW-0064">Aspartyl protease</keyword>
<dbReference type="PANTHER" id="PTHR47966">
    <property type="entry name" value="BETA-SITE APP-CLEAVING ENZYME, ISOFORM A-RELATED"/>
    <property type="match status" value="1"/>
</dbReference>
<dbReference type="PRINTS" id="PR00792">
    <property type="entry name" value="PEPSIN"/>
</dbReference>
<dbReference type="FunCoup" id="A0A0G4E8K1">
    <property type="interactions" value="14"/>
</dbReference>
<dbReference type="Pfam" id="PF00026">
    <property type="entry name" value="Asp"/>
    <property type="match status" value="1"/>
</dbReference>
<dbReference type="PhylomeDB" id="A0A0G4E8K1"/>
<dbReference type="InParanoid" id="A0A0G4E8K1"/>
<dbReference type="PROSITE" id="PS51767">
    <property type="entry name" value="PEPTIDASE_A1"/>
    <property type="match status" value="1"/>
</dbReference>
<evidence type="ECO:0000256" key="1">
    <source>
        <dbReference type="ARBA" id="ARBA00007447"/>
    </source>
</evidence>
<evidence type="ECO:0000313" key="13">
    <source>
        <dbReference type="Proteomes" id="UP000041254"/>
    </source>
</evidence>
<keyword evidence="4 9" id="KW-0378">Hydrolase</keyword>
<dbReference type="GO" id="GO:0006508">
    <property type="term" value="P:proteolysis"/>
    <property type="evidence" value="ECO:0007669"/>
    <property type="project" value="UniProtKB-KW"/>
</dbReference>
<evidence type="ECO:0000259" key="11">
    <source>
        <dbReference type="PROSITE" id="PS51767"/>
    </source>
</evidence>
<dbReference type="PROSITE" id="PS00141">
    <property type="entry name" value="ASP_PROTEASE"/>
    <property type="match status" value="2"/>
</dbReference>
<evidence type="ECO:0000256" key="10">
    <source>
        <dbReference type="SAM" id="MobiDB-lite"/>
    </source>
</evidence>
<dbReference type="Proteomes" id="UP000041254">
    <property type="component" value="Unassembled WGS sequence"/>
</dbReference>
<dbReference type="InterPro" id="IPR021109">
    <property type="entry name" value="Peptidase_aspartic_dom_sf"/>
</dbReference>
<keyword evidence="13" id="KW-1185">Reference proteome</keyword>
<dbReference type="Gene3D" id="2.40.70.10">
    <property type="entry name" value="Acid Proteases"/>
    <property type="match status" value="2"/>
</dbReference>
<keyword evidence="6" id="KW-0325">Glycoprotein</keyword>
<keyword evidence="5 8" id="KW-1015">Disulfide bond</keyword>
<feature type="active site" evidence="7">
    <location>
        <position position="221"/>
    </location>
</feature>
<dbReference type="FunFam" id="2.40.70.10:FF:000008">
    <property type="entry name" value="Cathepsin D"/>
    <property type="match status" value="1"/>
</dbReference>
<evidence type="ECO:0000313" key="12">
    <source>
        <dbReference type="EMBL" id="CEL91821.1"/>
    </source>
</evidence>
<feature type="domain" description="Peptidase A1" evidence="11">
    <location>
        <begin position="203"/>
        <end position="514"/>
    </location>
</feature>
<evidence type="ECO:0000256" key="9">
    <source>
        <dbReference type="RuleBase" id="RU000454"/>
    </source>
</evidence>
<feature type="region of interest" description="Disordered" evidence="10">
    <location>
        <begin position="69"/>
        <end position="179"/>
    </location>
</feature>
<evidence type="ECO:0000256" key="6">
    <source>
        <dbReference type="ARBA" id="ARBA00023180"/>
    </source>
</evidence>
<gene>
    <name evidence="12" type="ORF">Vbra_20024</name>
</gene>
<sequence>MLIVSARDVASLPAPILPPVCMPMIADKKDHTALPVWQRVVAASLTGLLFLAVICIEWHAWNAPDDHIAPMETLNPGPPVQQKAKSDTTQQPQDGVFRIALHKKGTKPSGQALPSTLGPAHRVRPRPIKPARPFHPVRPSRPITIRPSHRAAFPPRPRPVGPRPHRPPHVGPPHGVSHYGLRRQLSDSRAADLIIKDYSNAQYIGEVEVGSERTTFRVIFDTGSSNLWVPSKLCRRSCNGHVVYDHNASETYSSDGRTFHIQYGSGPCFGFLSRDDISLGSIALANITFAEVTEAGGLGQAYSRGHFDGIFGLGFPSLAVDGIDPPFSIMVAQKLVTQPVFAFYLGTHDGMDGELLLGGVNEDHYEGDMTWTPVLQQDYWTIGVDALLIDTDPFLGEHKAIVDSGTSVFAGPLDAVSILAGALSATPSRYGALYLVPCNETQNLLDITFIISGRSFVVRPEDYILDIGLPDKCLFAFLSIEIPPPRGPLWILGDTFMRRYYTVFDYGNKRIGLAKAAQAKGRNQPAAGSESEEIME</sequence>
<dbReference type="SUPFAM" id="SSF50630">
    <property type="entry name" value="Acid proteases"/>
    <property type="match status" value="1"/>
</dbReference>
<keyword evidence="2 9" id="KW-0645">Protease</keyword>
<accession>A0A0G4E8K1</accession>
<dbReference type="STRING" id="1169540.A0A0G4E8K1"/>
<evidence type="ECO:0000256" key="5">
    <source>
        <dbReference type="ARBA" id="ARBA00023157"/>
    </source>
</evidence>
<evidence type="ECO:0000256" key="7">
    <source>
        <dbReference type="PIRSR" id="PIRSR601461-1"/>
    </source>
</evidence>
<dbReference type="AlphaFoldDB" id="A0A0G4E8K1"/>
<evidence type="ECO:0000256" key="4">
    <source>
        <dbReference type="ARBA" id="ARBA00022801"/>
    </source>
</evidence>
<dbReference type="EMBL" id="CDMY01000022">
    <property type="protein sequence ID" value="CEL91821.1"/>
    <property type="molecule type" value="Genomic_DNA"/>
</dbReference>
<dbReference type="InterPro" id="IPR033121">
    <property type="entry name" value="PEPTIDASE_A1"/>
</dbReference>
<feature type="disulfide bond" evidence="8">
    <location>
        <begin position="234"/>
        <end position="238"/>
    </location>
</feature>
<protein>
    <recommendedName>
        <fullName evidence="11">Peptidase A1 domain-containing protein</fullName>
    </recommendedName>
</protein>
<feature type="active site" evidence="7">
    <location>
        <position position="403"/>
    </location>
</feature>
<comment type="similarity">
    <text evidence="1 9">Belongs to the peptidase A1 family.</text>
</comment>
<evidence type="ECO:0000256" key="2">
    <source>
        <dbReference type="ARBA" id="ARBA00022670"/>
    </source>
</evidence>
<dbReference type="GO" id="GO:0004190">
    <property type="term" value="F:aspartic-type endopeptidase activity"/>
    <property type="evidence" value="ECO:0007669"/>
    <property type="project" value="UniProtKB-KW"/>
</dbReference>
<name>A0A0G4E8K1_VITBC</name>
<evidence type="ECO:0000256" key="3">
    <source>
        <dbReference type="ARBA" id="ARBA00022750"/>
    </source>
</evidence>
<dbReference type="VEuPathDB" id="CryptoDB:Vbra_20024"/>
<proteinExistence type="inferred from homology"/>
<evidence type="ECO:0000256" key="8">
    <source>
        <dbReference type="PIRSR" id="PIRSR601461-2"/>
    </source>
</evidence>
<organism evidence="12 13">
    <name type="scientific">Vitrella brassicaformis (strain CCMP3155)</name>
    <dbReference type="NCBI Taxonomy" id="1169540"/>
    <lineage>
        <taxon>Eukaryota</taxon>
        <taxon>Sar</taxon>
        <taxon>Alveolata</taxon>
        <taxon>Colpodellida</taxon>
        <taxon>Vitrellaceae</taxon>
        <taxon>Vitrella</taxon>
    </lineage>
</organism>
<dbReference type="FunFam" id="2.40.70.10:FF:000002">
    <property type="entry name" value="Vacuolar aspartic proteinase"/>
    <property type="match status" value="1"/>
</dbReference>
<dbReference type="InterPro" id="IPR001461">
    <property type="entry name" value="Aspartic_peptidase_A1"/>
</dbReference>